<dbReference type="RefSeq" id="WP_186283903.1">
    <property type="nucleotide sequence ID" value="NZ_JACMSF010000021.1"/>
</dbReference>
<evidence type="ECO:0000313" key="1">
    <source>
        <dbReference type="EMBL" id="MBC2903904.1"/>
    </source>
</evidence>
<protein>
    <submittedName>
        <fullName evidence="1">Uncharacterized protein</fullName>
    </submittedName>
</protein>
<organism evidence="1 2">
    <name type="scientific">Streptomyces cupreus</name>
    <dbReference type="NCBI Taxonomy" id="2759956"/>
    <lineage>
        <taxon>Bacteria</taxon>
        <taxon>Bacillati</taxon>
        <taxon>Actinomycetota</taxon>
        <taxon>Actinomycetes</taxon>
        <taxon>Kitasatosporales</taxon>
        <taxon>Streptomycetaceae</taxon>
        <taxon>Streptomyces</taxon>
    </lineage>
</organism>
<comment type="caution">
    <text evidence="1">The sequence shown here is derived from an EMBL/GenBank/DDBJ whole genome shotgun (WGS) entry which is preliminary data.</text>
</comment>
<dbReference type="Proteomes" id="UP000584670">
    <property type="component" value="Unassembled WGS sequence"/>
</dbReference>
<gene>
    <name evidence="1" type="ORF">H4N64_20200</name>
</gene>
<dbReference type="EMBL" id="JACMSF010000021">
    <property type="protein sequence ID" value="MBC2903904.1"/>
    <property type="molecule type" value="Genomic_DNA"/>
</dbReference>
<accession>A0A7X1J572</accession>
<dbReference type="AlphaFoldDB" id="A0A7X1J572"/>
<reference evidence="1 2" key="1">
    <citation type="submission" date="2020-08" db="EMBL/GenBank/DDBJ databases">
        <title>Streptomyces sp. PSKA01 genome sequencing and assembly.</title>
        <authorList>
            <person name="Mandal S."/>
            <person name="Maiti P.K."/>
            <person name="Das P."/>
        </authorList>
    </citation>
    <scope>NUCLEOTIDE SEQUENCE [LARGE SCALE GENOMIC DNA]</scope>
    <source>
        <strain evidence="1 2">PSKA01</strain>
    </source>
</reference>
<keyword evidence="2" id="KW-1185">Reference proteome</keyword>
<proteinExistence type="predicted"/>
<sequence length="50" mass="4972">MDHLTVLSLLAAPAPFTLGYGPALGVLALLLGLPPDTGVGGPGRHAALRL</sequence>
<name>A0A7X1J572_9ACTN</name>
<evidence type="ECO:0000313" key="2">
    <source>
        <dbReference type="Proteomes" id="UP000584670"/>
    </source>
</evidence>